<dbReference type="InterPro" id="IPR035909">
    <property type="entry name" value="CheB_C"/>
</dbReference>
<dbReference type="SUPFAM" id="SSF52738">
    <property type="entry name" value="Methylesterase CheB, C-terminal domain"/>
    <property type="match status" value="1"/>
</dbReference>
<keyword evidence="1 4" id="KW-0378">Hydrolase</keyword>
<feature type="domain" description="CheB-type methylesterase" evidence="5">
    <location>
        <begin position="4"/>
        <end position="191"/>
    </location>
</feature>
<proteinExistence type="predicted"/>
<dbReference type="PANTHER" id="PTHR42872">
    <property type="entry name" value="PROTEIN-GLUTAMATE METHYLESTERASE/PROTEIN-GLUTAMINE GLUTAMINASE"/>
    <property type="match status" value="1"/>
</dbReference>
<comment type="caution">
    <text evidence="6">The sequence shown here is derived from an EMBL/GenBank/DDBJ whole genome shotgun (WGS) entry which is preliminary data.</text>
</comment>
<keyword evidence="7" id="KW-1185">Reference proteome</keyword>
<evidence type="ECO:0000256" key="3">
    <source>
        <dbReference type="ARBA" id="ARBA00048267"/>
    </source>
</evidence>
<dbReference type="Pfam" id="PF01339">
    <property type="entry name" value="CheB_methylest"/>
    <property type="match status" value="1"/>
</dbReference>
<comment type="catalytic activity">
    <reaction evidence="3">
        <text>[protein]-L-glutamate 5-O-methyl ester + H2O = L-glutamyl-[protein] + methanol + H(+)</text>
        <dbReference type="Rhea" id="RHEA:23236"/>
        <dbReference type="Rhea" id="RHEA-COMP:10208"/>
        <dbReference type="Rhea" id="RHEA-COMP:10311"/>
        <dbReference type="ChEBI" id="CHEBI:15377"/>
        <dbReference type="ChEBI" id="CHEBI:15378"/>
        <dbReference type="ChEBI" id="CHEBI:17790"/>
        <dbReference type="ChEBI" id="CHEBI:29973"/>
        <dbReference type="ChEBI" id="CHEBI:82795"/>
        <dbReference type="EC" id="3.1.1.61"/>
    </reaction>
</comment>
<organism evidence="6 7">
    <name type="scientific">Rhodocytophaga aerolata</name>
    <dbReference type="NCBI Taxonomy" id="455078"/>
    <lineage>
        <taxon>Bacteria</taxon>
        <taxon>Pseudomonadati</taxon>
        <taxon>Bacteroidota</taxon>
        <taxon>Cytophagia</taxon>
        <taxon>Cytophagales</taxon>
        <taxon>Rhodocytophagaceae</taxon>
        <taxon>Rhodocytophaga</taxon>
    </lineage>
</organism>
<dbReference type="Gene3D" id="3.40.50.180">
    <property type="entry name" value="Methylesterase CheB, C-terminal domain"/>
    <property type="match status" value="1"/>
</dbReference>
<feature type="active site" evidence="4">
    <location>
        <position position="137"/>
    </location>
</feature>
<dbReference type="PANTHER" id="PTHR42872:SF3">
    <property type="entry name" value="PROTEIN-GLUTAMATE METHYLESTERASE_PROTEIN-GLUTAMINE GLUTAMINASE 1"/>
    <property type="match status" value="1"/>
</dbReference>
<dbReference type="CDD" id="cd16433">
    <property type="entry name" value="CheB"/>
    <property type="match status" value="1"/>
</dbReference>
<dbReference type="RefSeq" id="WP_302036640.1">
    <property type="nucleotide sequence ID" value="NZ_JAUKPO010000002.1"/>
</dbReference>
<evidence type="ECO:0000313" key="6">
    <source>
        <dbReference type="EMBL" id="MDO1445842.1"/>
    </source>
</evidence>
<dbReference type="EC" id="3.1.1.61" evidence="2"/>
<evidence type="ECO:0000256" key="2">
    <source>
        <dbReference type="ARBA" id="ARBA00039140"/>
    </source>
</evidence>
<dbReference type="Proteomes" id="UP001168528">
    <property type="component" value="Unassembled WGS sequence"/>
</dbReference>
<evidence type="ECO:0000256" key="4">
    <source>
        <dbReference type="PROSITE-ProRule" id="PRU00050"/>
    </source>
</evidence>
<accession>A0ABT8R503</accession>
<sequence>MKVYMSGKYKAVVMGGSWGGMNAAVEILKYLPADYPLPIVLVLHRLKGVISELPALIRKKTYVQIKEADEKEKMQPGTVYIAPADYHLLIEQDQTFSLDVSEAILFSRPSIDVTFESAAEVFGKKLIGIVLSGASKDGSQGLYTICRAGGQAIVQDPRQAEVTTMPQAAIETVKRAKVLTLDEIAAYLLAV</sequence>
<gene>
    <name evidence="6" type="ORF">Q0590_06245</name>
</gene>
<name>A0ABT8R503_9BACT</name>
<dbReference type="PROSITE" id="PS50122">
    <property type="entry name" value="CHEB"/>
    <property type="match status" value="1"/>
</dbReference>
<protein>
    <recommendedName>
        <fullName evidence="2">protein-glutamate methylesterase</fullName>
        <ecNumber evidence="2">3.1.1.61</ecNumber>
    </recommendedName>
</protein>
<feature type="active site" evidence="4">
    <location>
        <position position="17"/>
    </location>
</feature>
<dbReference type="EMBL" id="JAUKPO010000002">
    <property type="protein sequence ID" value="MDO1445842.1"/>
    <property type="molecule type" value="Genomic_DNA"/>
</dbReference>
<evidence type="ECO:0000259" key="5">
    <source>
        <dbReference type="PROSITE" id="PS50122"/>
    </source>
</evidence>
<dbReference type="InterPro" id="IPR000673">
    <property type="entry name" value="Sig_transdc_resp-reg_Me-estase"/>
</dbReference>
<evidence type="ECO:0000313" key="7">
    <source>
        <dbReference type="Proteomes" id="UP001168528"/>
    </source>
</evidence>
<keyword evidence="4" id="KW-0145">Chemotaxis</keyword>
<reference evidence="6" key="1">
    <citation type="submission" date="2023-07" db="EMBL/GenBank/DDBJ databases">
        <title>The genome sequence of Rhodocytophaga aerolata KACC 12507.</title>
        <authorList>
            <person name="Zhang X."/>
        </authorList>
    </citation>
    <scope>NUCLEOTIDE SEQUENCE</scope>
    <source>
        <strain evidence="6">KACC 12507</strain>
    </source>
</reference>
<evidence type="ECO:0000256" key="1">
    <source>
        <dbReference type="ARBA" id="ARBA00022801"/>
    </source>
</evidence>
<feature type="active site" evidence="4">
    <location>
        <position position="44"/>
    </location>
</feature>